<evidence type="ECO:0000256" key="1">
    <source>
        <dbReference type="ARBA" id="ARBA00022527"/>
    </source>
</evidence>
<accession>A0A841EH87</accession>
<name>A0A841EH87_9ACTN</name>
<dbReference type="SUPFAM" id="SSF55874">
    <property type="entry name" value="ATPase domain of HSP90 chaperone/DNA topoisomerase II/histidine kinase"/>
    <property type="match status" value="1"/>
</dbReference>
<dbReference type="InterPro" id="IPR050267">
    <property type="entry name" value="Anti-sigma-factor_SerPK"/>
</dbReference>
<keyword evidence="1" id="KW-0808">Transferase</keyword>
<dbReference type="PANTHER" id="PTHR35526:SF3">
    <property type="entry name" value="ANTI-SIGMA-F FACTOR RSBW"/>
    <property type="match status" value="1"/>
</dbReference>
<evidence type="ECO:0000313" key="4">
    <source>
        <dbReference type="Proteomes" id="UP000578077"/>
    </source>
</evidence>
<dbReference type="Proteomes" id="UP000578077">
    <property type="component" value="Unassembled WGS sequence"/>
</dbReference>
<keyword evidence="4" id="KW-1185">Reference proteome</keyword>
<evidence type="ECO:0000313" key="3">
    <source>
        <dbReference type="EMBL" id="MBB5998791.1"/>
    </source>
</evidence>
<sequence length="157" mass="16459">MTTTTPGILVARTFPGTPDQVGTARRWLEDTLTRTPGRIPDATTATAALLLSETATNTLRHTPTGAPGGTFTVHVHADRHTLAVTVQDAGSATTRPERVPTSVEDDHGRGLALVDAFADTWEPLPAGNGMVFTLSLAPAPTGTADRAGARAVEERLR</sequence>
<dbReference type="CDD" id="cd16936">
    <property type="entry name" value="HATPase_RsbW-like"/>
    <property type="match status" value="1"/>
</dbReference>
<dbReference type="Gene3D" id="3.30.565.10">
    <property type="entry name" value="Histidine kinase-like ATPase, C-terminal domain"/>
    <property type="match status" value="1"/>
</dbReference>
<evidence type="ECO:0000259" key="2">
    <source>
        <dbReference type="Pfam" id="PF13581"/>
    </source>
</evidence>
<comment type="caution">
    <text evidence="3">The sequence shown here is derived from an EMBL/GenBank/DDBJ whole genome shotgun (WGS) entry which is preliminary data.</text>
</comment>
<keyword evidence="1" id="KW-0418">Kinase</keyword>
<proteinExistence type="predicted"/>
<dbReference type="AlphaFoldDB" id="A0A841EH87"/>
<reference evidence="3 4" key="1">
    <citation type="submission" date="2020-08" db="EMBL/GenBank/DDBJ databases">
        <title>Sequencing the genomes of 1000 actinobacteria strains.</title>
        <authorList>
            <person name="Klenk H.-P."/>
        </authorList>
    </citation>
    <scope>NUCLEOTIDE SEQUENCE [LARGE SCALE GENOMIC DNA]</scope>
    <source>
        <strain evidence="3 4">DSM 44593</strain>
    </source>
</reference>
<gene>
    <name evidence="3" type="ORF">HNR25_002542</name>
</gene>
<dbReference type="Pfam" id="PF13581">
    <property type="entry name" value="HATPase_c_2"/>
    <property type="match status" value="1"/>
</dbReference>
<feature type="domain" description="Histidine kinase/HSP90-like ATPase" evidence="2">
    <location>
        <begin position="14"/>
        <end position="123"/>
    </location>
</feature>
<dbReference type="RefSeq" id="WP_184635293.1">
    <property type="nucleotide sequence ID" value="NZ_BAABKT010000013.1"/>
</dbReference>
<dbReference type="EMBL" id="JACHLY010000001">
    <property type="protein sequence ID" value="MBB5998791.1"/>
    <property type="molecule type" value="Genomic_DNA"/>
</dbReference>
<dbReference type="InterPro" id="IPR036890">
    <property type="entry name" value="HATPase_C_sf"/>
</dbReference>
<organism evidence="3 4">
    <name type="scientific">Streptomonospora salina</name>
    <dbReference type="NCBI Taxonomy" id="104205"/>
    <lineage>
        <taxon>Bacteria</taxon>
        <taxon>Bacillati</taxon>
        <taxon>Actinomycetota</taxon>
        <taxon>Actinomycetes</taxon>
        <taxon>Streptosporangiales</taxon>
        <taxon>Nocardiopsidaceae</taxon>
        <taxon>Streptomonospora</taxon>
    </lineage>
</organism>
<dbReference type="GO" id="GO:0004674">
    <property type="term" value="F:protein serine/threonine kinase activity"/>
    <property type="evidence" value="ECO:0007669"/>
    <property type="project" value="UniProtKB-KW"/>
</dbReference>
<dbReference type="PANTHER" id="PTHR35526">
    <property type="entry name" value="ANTI-SIGMA-F FACTOR RSBW-RELATED"/>
    <property type="match status" value="1"/>
</dbReference>
<dbReference type="InterPro" id="IPR003594">
    <property type="entry name" value="HATPase_dom"/>
</dbReference>
<protein>
    <submittedName>
        <fullName evidence="3">Anti-sigma regulatory factor (Ser/Thr protein kinase)</fullName>
    </submittedName>
</protein>
<keyword evidence="1" id="KW-0723">Serine/threonine-protein kinase</keyword>